<organism evidence="1 2">
    <name type="scientific">Syncephalastrum racemosum</name>
    <name type="common">Filamentous fungus</name>
    <dbReference type="NCBI Taxonomy" id="13706"/>
    <lineage>
        <taxon>Eukaryota</taxon>
        <taxon>Fungi</taxon>
        <taxon>Fungi incertae sedis</taxon>
        <taxon>Mucoromycota</taxon>
        <taxon>Mucoromycotina</taxon>
        <taxon>Mucoromycetes</taxon>
        <taxon>Mucorales</taxon>
        <taxon>Syncephalastraceae</taxon>
        <taxon>Syncephalastrum</taxon>
    </lineage>
</organism>
<accession>A0A1X2H275</accession>
<name>A0A1X2H275_SYNRA</name>
<gene>
    <name evidence="1" type="ORF">BCR43DRAFT_517921</name>
</gene>
<comment type="caution">
    <text evidence="1">The sequence shown here is derived from an EMBL/GenBank/DDBJ whole genome shotgun (WGS) entry which is preliminary data.</text>
</comment>
<evidence type="ECO:0000313" key="1">
    <source>
        <dbReference type="EMBL" id="ORY91895.1"/>
    </source>
</evidence>
<dbReference type="InParanoid" id="A0A1X2H275"/>
<reference evidence="1 2" key="1">
    <citation type="submission" date="2016-07" db="EMBL/GenBank/DDBJ databases">
        <title>Pervasive Adenine N6-methylation of Active Genes in Fungi.</title>
        <authorList>
            <consortium name="DOE Joint Genome Institute"/>
            <person name="Mondo S.J."/>
            <person name="Dannebaum R.O."/>
            <person name="Kuo R.C."/>
            <person name="Labutti K."/>
            <person name="Haridas S."/>
            <person name="Kuo A."/>
            <person name="Salamov A."/>
            <person name="Ahrendt S.R."/>
            <person name="Lipzen A."/>
            <person name="Sullivan W."/>
            <person name="Andreopoulos W.B."/>
            <person name="Clum A."/>
            <person name="Lindquist E."/>
            <person name="Daum C."/>
            <person name="Ramamoorthy G.K."/>
            <person name="Gryganskyi A."/>
            <person name="Culley D."/>
            <person name="Magnuson J.K."/>
            <person name="James T.Y."/>
            <person name="O'Malley M.A."/>
            <person name="Stajich J.E."/>
            <person name="Spatafora J.W."/>
            <person name="Visel A."/>
            <person name="Grigoriev I.V."/>
        </authorList>
    </citation>
    <scope>NUCLEOTIDE SEQUENCE [LARGE SCALE GENOMIC DNA]</scope>
    <source>
        <strain evidence="1 2">NRRL 2496</strain>
    </source>
</reference>
<keyword evidence="2" id="KW-1185">Reference proteome</keyword>
<evidence type="ECO:0000313" key="2">
    <source>
        <dbReference type="Proteomes" id="UP000242180"/>
    </source>
</evidence>
<dbReference type="EMBL" id="MCGN01000010">
    <property type="protein sequence ID" value="ORY91895.1"/>
    <property type="molecule type" value="Genomic_DNA"/>
</dbReference>
<dbReference type="Proteomes" id="UP000242180">
    <property type="component" value="Unassembled WGS sequence"/>
</dbReference>
<protein>
    <submittedName>
        <fullName evidence="1">Uncharacterized protein</fullName>
    </submittedName>
</protein>
<proteinExistence type="predicted"/>
<dbReference type="AlphaFoldDB" id="A0A1X2H275"/>
<sequence>MSSQNEKQGNTFRMVACYMVLHEPGELQVAFSDDFEILNGGIQRKPGAFKSILGKVQRLYKNESVYAFGYEAPPDYFVVHDDDSLQIALTLAFSSHPKQVMAGLKEHKDTPTAAQSETFVVVPLSALSHEDFCWGAGVQHSSPKLSFD</sequence>